<gene>
    <name evidence="1" type="ORF">LCGC14_1815580</name>
</gene>
<name>A0A0F9J0B1_9ZZZZ</name>
<reference evidence="1" key="1">
    <citation type="journal article" date="2015" name="Nature">
        <title>Complex archaea that bridge the gap between prokaryotes and eukaryotes.</title>
        <authorList>
            <person name="Spang A."/>
            <person name="Saw J.H."/>
            <person name="Jorgensen S.L."/>
            <person name="Zaremba-Niedzwiedzka K."/>
            <person name="Martijn J."/>
            <person name="Lind A.E."/>
            <person name="van Eijk R."/>
            <person name="Schleper C."/>
            <person name="Guy L."/>
            <person name="Ettema T.J."/>
        </authorList>
    </citation>
    <scope>NUCLEOTIDE SEQUENCE</scope>
</reference>
<sequence>MITESEKEEYRVIMRELYKHLRVPPLKASHISGLTMGAIHVFLILHPKVCGSDLQHAIDDRPRADLN</sequence>
<comment type="caution">
    <text evidence="1">The sequence shown here is derived from an EMBL/GenBank/DDBJ whole genome shotgun (WGS) entry which is preliminary data.</text>
</comment>
<accession>A0A0F9J0B1</accession>
<organism evidence="1">
    <name type="scientific">marine sediment metagenome</name>
    <dbReference type="NCBI Taxonomy" id="412755"/>
    <lineage>
        <taxon>unclassified sequences</taxon>
        <taxon>metagenomes</taxon>
        <taxon>ecological metagenomes</taxon>
    </lineage>
</organism>
<proteinExistence type="predicted"/>
<dbReference type="AlphaFoldDB" id="A0A0F9J0B1"/>
<protein>
    <submittedName>
        <fullName evidence="1">Uncharacterized protein</fullName>
    </submittedName>
</protein>
<evidence type="ECO:0000313" key="1">
    <source>
        <dbReference type="EMBL" id="KKL99325.1"/>
    </source>
</evidence>
<dbReference type="EMBL" id="LAZR01017704">
    <property type="protein sequence ID" value="KKL99325.1"/>
    <property type="molecule type" value="Genomic_DNA"/>
</dbReference>